<evidence type="ECO:0000313" key="2">
    <source>
        <dbReference type="Proteomes" id="UP000492821"/>
    </source>
</evidence>
<accession>A0A7E4VL25</accession>
<dbReference type="WBParaSite" id="Pan_g22245.t1">
    <property type="protein sequence ID" value="Pan_g22245.t1"/>
    <property type="gene ID" value="Pan_g22245"/>
</dbReference>
<feature type="signal peptide" evidence="1">
    <location>
        <begin position="1"/>
        <end position="20"/>
    </location>
</feature>
<protein>
    <submittedName>
        <fullName evidence="3">Ly6/PLAUR domain-containing protein 1-like</fullName>
    </submittedName>
</protein>
<dbReference type="AlphaFoldDB" id="A0A7E4VL25"/>
<name>A0A7E4VL25_PANRE</name>
<evidence type="ECO:0000313" key="3">
    <source>
        <dbReference type="WBParaSite" id="Pan_g22245.t1"/>
    </source>
</evidence>
<feature type="chain" id="PRO_5028859041" evidence="1">
    <location>
        <begin position="21"/>
        <end position="156"/>
    </location>
</feature>
<proteinExistence type="predicted"/>
<keyword evidence="2" id="KW-1185">Reference proteome</keyword>
<evidence type="ECO:0000256" key="1">
    <source>
        <dbReference type="SAM" id="SignalP"/>
    </source>
</evidence>
<sequence>MAHFLTCLAVLCVLPWVADAVKCAADGNGHTYGSCNYCGFSNITTYVEDIPSYNIQYHCLPVPVLIADGYSTKTLNKCTYTTDSQPNWYKDIKLNLCNQDMCNTGCTDTTVSALGTTANPGVPGRGTTVKHGDAACAGIGFSTLISIALLLVFTKV</sequence>
<reference evidence="3" key="2">
    <citation type="submission" date="2020-10" db="UniProtKB">
        <authorList>
            <consortium name="WormBaseParasite"/>
        </authorList>
    </citation>
    <scope>IDENTIFICATION</scope>
</reference>
<organism evidence="2 3">
    <name type="scientific">Panagrellus redivivus</name>
    <name type="common">Microworm</name>
    <dbReference type="NCBI Taxonomy" id="6233"/>
    <lineage>
        <taxon>Eukaryota</taxon>
        <taxon>Metazoa</taxon>
        <taxon>Ecdysozoa</taxon>
        <taxon>Nematoda</taxon>
        <taxon>Chromadorea</taxon>
        <taxon>Rhabditida</taxon>
        <taxon>Tylenchina</taxon>
        <taxon>Panagrolaimomorpha</taxon>
        <taxon>Panagrolaimoidea</taxon>
        <taxon>Panagrolaimidae</taxon>
        <taxon>Panagrellus</taxon>
    </lineage>
</organism>
<reference evidence="2" key="1">
    <citation type="journal article" date="2013" name="Genetics">
        <title>The draft genome and transcriptome of Panagrellus redivivus are shaped by the harsh demands of a free-living lifestyle.</title>
        <authorList>
            <person name="Srinivasan J."/>
            <person name="Dillman A.R."/>
            <person name="Macchietto M.G."/>
            <person name="Heikkinen L."/>
            <person name="Lakso M."/>
            <person name="Fracchia K.M."/>
            <person name="Antoshechkin I."/>
            <person name="Mortazavi A."/>
            <person name="Wong G."/>
            <person name="Sternberg P.W."/>
        </authorList>
    </citation>
    <scope>NUCLEOTIDE SEQUENCE [LARGE SCALE GENOMIC DNA]</scope>
    <source>
        <strain evidence="2">MT8872</strain>
    </source>
</reference>
<dbReference type="Proteomes" id="UP000492821">
    <property type="component" value="Unassembled WGS sequence"/>
</dbReference>
<keyword evidence="1" id="KW-0732">Signal</keyword>